<sequence length="243" mass="26926">MIAPVPIGMAIPAEARARAEAVPAELDALFETWMQAGPDHPDHIHALFVELYACTTRNWLARLARQPEAGFAYVVIPHFRDLYREHVLARLDGPVAGTAPHWRRYHRLARRLTIRAPFPALLLLVSLGARAHIYHDLGQAIRRAEAELATGGGRVAGYAAERAHLLSRAWDAAFVAAALDYVDRHRARQRGRRRLLLGACRLGLVAARPVWVPVCQHWRRSGYARLAASLPPIAAQPGADRVA</sequence>
<comment type="caution">
    <text evidence="1">The sequence shown here is derived from an EMBL/GenBank/DDBJ whole genome shotgun (WGS) entry which is preliminary data.</text>
</comment>
<protein>
    <recommendedName>
        <fullName evidence="3">DUF2236 domain-containing protein</fullName>
    </recommendedName>
</protein>
<gene>
    <name evidence="1" type="ORF">STA1M1_18120</name>
</gene>
<evidence type="ECO:0008006" key="3">
    <source>
        <dbReference type="Google" id="ProtNLM"/>
    </source>
</evidence>
<dbReference type="Proteomes" id="UP001144205">
    <property type="component" value="Unassembled WGS sequence"/>
</dbReference>
<dbReference type="EMBL" id="BROH01000004">
    <property type="protein sequence ID" value="GKY87943.1"/>
    <property type="molecule type" value="Genomic_DNA"/>
</dbReference>
<dbReference type="RefSeq" id="WP_281841932.1">
    <property type="nucleotide sequence ID" value="NZ_BROH01000004.1"/>
</dbReference>
<evidence type="ECO:0000313" key="1">
    <source>
        <dbReference type="EMBL" id="GKY87943.1"/>
    </source>
</evidence>
<reference evidence="1" key="1">
    <citation type="journal article" date="2023" name="Int. J. Syst. Evol. Microbiol.">
        <title>Sinisalibacter aestuarii sp. nov., isolated from estuarine sediment of the Arakawa River.</title>
        <authorList>
            <person name="Arafat S.T."/>
            <person name="Hirano S."/>
            <person name="Sato A."/>
            <person name="Takeuchi K."/>
            <person name="Yasuda T."/>
            <person name="Terahara T."/>
            <person name="Hamada M."/>
            <person name="Kobayashi T."/>
        </authorList>
    </citation>
    <scope>NUCLEOTIDE SEQUENCE</scope>
    <source>
        <strain evidence="1">B-399</strain>
    </source>
</reference>
<proteinExistence type="predicted"/>
<keyword evidence="2" id="KW-1185">Reference proteome</keyword>
<evidence type="ECO:0000313" key="2">
    <source>
        <dbReference type="Proteomes" id="UP001144205"/>
    </source>
</evidence>
<name>A0ABQ5LT70_9RHOB</name>
<accession>A0ABQ5LT70</accession>
<organism evidence="1 2">
    <name type="scientific">Sinisalibacter aestuarii</name>
    <dbReference type="NCBI Taxonomy" id="2949426"/>
    <lineage>
        <taxon>Bacteria</taxon>
        <taxon>Pseudomonadati</taxon>
        <taxon>Pseudomonadota</taxon>
        <taxon>Alphaproteobacteria</taxon>
        <taxon>Rhodobacterales</taxon>
        <taxon>Roseobacteraceae</taxon>
        <taxon>Sinisalibacter</taxon>
    </lineage>
</organism>